<keyword evidence="5" id="KW-1185">Reference proteome</keyword>
<dbReference type="PANTHER" id="PTHR33495">
    <property type="entry name" value="ANTI-SIGMA FACTOR ANTAGONIST TM_1081-RELATED-RELATED"/>
    <property type="match status" value="1"/>
</dbReference>
<dbReference type="EMBL" id="VFOZ01000001">
    <property type="protein sequence ID" value="TQL97172.1"/>
    <property type="molecule type" value="Genomic_DNA"/>
</dbReference>
<evidence type="ECO:0000313" key="5">
    <source>
        <dbReference type="Proteomes" id="UP000316096"/>
    </source>
</evidence>
<dbReference type="NCBIfam" id="TIGR00377">
    <property type="entry name" value="ant_ant_sig"/>
    <property type="match status" value="1"/>
</dbReference>
<organism evidence="4 5">
    <name type="scientific">Actinoallomurus bryophytorum</name>
    <dbReference type="NCBI Taxonomy" id="1490222"/>
    <lineage>
        <taxon>Bacteria</taxon>
        <taxon>Bacillati</taxon>
        <taxon>Actinomycetota</taxon>
        <taxon>Actinomycetes</taxon>
        <taxon>Streptosporangiales</taxon>
        <taxon>Thermomonosporaceae</taxon>
        <taxon>Actinoallomurus</taxon>
    </lineage>
</organism>
<dbReference type="Gene3D" id="3.30.750.24">
    <property type="entry name" value="STAS domain"/>
    <property type="match status" value="1"/>
</dbReference>
<dbReference type="PROSITE" id="PS50801">
    <property type="entry name" value="STAS"/>
    <property type="match status" value="1"/>
</dbReference>
<proteinExistence type="inferred from homology"/>
<dbReference type="CDD" id="cd07043">
    <property type="entry name" value="STAS_anti-anti-sigma_factors"/>
    <property type="match status" value="1"/>
</dbReference>
<dbReference type="RefSeq" id="WP_246121562.1">
    <property type="nucleotide sequence ID" value="NZ_VFOZ01000001.1"/>
</dbReference>
<name>A0A543CJ92_9ACTN</name>
<protein>
    <recommendedName>
        <fullName evidence="2">Anti-sigma factor antagonist</fullName>
    </recommendedName>
</protein>
<comment type="similarity">
    <text evidence="1 2">Belongs to the anti-sigma-factor antagonist family.</text>
</comment>
<evidence type="ECO:0000256" key="2">
    <source>
        <dbReference type="RuleBase" id="RU003749"/>
    </source>
</evidence>
<dbReference type="GO" id="GO:0043856">
    <property type="term" value="F:anti-sigma factor antagonist activity"/>
    <property type="evidence" value="ECO:0007669"/>
    <property type="project" value="InterPro"/>
</dbReference>
<dbReference type="InterPro" id="IPR036513">
    <property type="entry name" value="STAS_dom_sf"/>
</dbReference>
<reference evidence="4 5" key="1">
    <citation type="submission" date="2019-06" db="EMBL/GenBank/DDBJ databases">
        <title>Sequencing the genomes of 1000 actinobacteria strains.</title>
        <authorList>
            <person name="Klenk H.-P."/>
        </authorList>
    </citation>
    <scope>NUCLEOTIDE SEQUENCE [LARGE SCALE GENOMIC DNA]</scope>
    <source>
        <strain evidence="4 5">DSM 102200</strain>
    </source>
</reference>
<accession>A0A543CJ92</accession>
<comment type="caution">
    <text evidence="4">The sequence shown here is derived from an EMBL/GenBank/DDBJ whole genome shotgun (WGS) entry which is preliminary data.</text>
</comment>
<dbReference type="AlphaFoldDB" id="A0A543CJ92"/>
<dbReference type="InterPro" id="IPR003658">
    <property type="entry name" value="Anti-sigma_ant"/>
</dbReference>
<evidence type="ECO:0000259" key="3">
    <source>
        <dbReference type="PROSITE" id="PS50801"/>
    </source>
</evidence>
<dbReference type="PANTHER" id="PTHR33495:SF2">
    <property type="entry name" value="ANTI-SIGMA FACTOR ANTAGONIST TM_1081-RELATED"/>
    <property type="match status" value="1"/>
</dbReference>
<dbReference type="SUPFAM" id="SSF52091">
    <property type="entry name" value="SpoIIaa-like"/>
    <property type="match status" value="1"/>
</dbReference>
<feature type="domain" description="STAS" evidence="3">
    <location>
        <begin position="26"/>
        <end position="126"/>
    </location>
</feature>
<evidence type="ECO:0000256" key="1">
    <source>
        <dbReference type="ARBA" id="ARBA00009013"/>
    </source>
</evidence>
<dbReference type="Proteomes" id="UP000316096">
    <property type="component" value="Unassembled WGS sequence"/>
</dbReference>
<dbReference type="Pfam" id="PF01740">
    <property type="entry name" value="STAS"/>
    <property type="match status" value="1"/>
</dbReference>
<gene>
    <name evidence="4" type="ORF">FB559_2748</name>
</gene>
<dbReference type="InterPro" id="IPR002645">
    <property type="entry name" value="STAS_dom"/>
</dbReference>
<sequence length="135" mass="14873">MRTTEEPTGSRDDVELSVFYGSAHTLVKLRGEIDVATAPGLRERLFGLLRRGSALVILDLSGVPFCDASGLGMLVGSHRHATTLGVTLRLTALRPRVARLVYINGMDRVLSIYPAPLTWHGARDRRPQPRVRACR</sequence>
<evidence type="ECO:0000313" key="4">
    <source>
        <dbReference type="EMBL" id="TQL97172.1"/>
    </source>
</evidence>